<proteinExistence type="predicted"/>
<evidence type="ECO:0000259" key="1">
    <source>
        <dbReference type="Pfam" id="PF21686"/>
    </source>
</evidence>
<keyword evidence="3" id="KW-1185">Reference proteome</keyword>
<dbReference type="InterPro" id="IPR052171">
    <property type="entry name" value="NHEJ_LigD"/>
</dbReference>
<dbReference type="Gene3D" id="3.90.920.10">
    <property type="entry name" value="DNA primase, PRIM domain"/>
    <property type="match status" value="1"/>
</dbReference>
<dbReference type="NCBIfam" id="TIGR02778">
    <property type="entry name" value="ligD_pol"/>
    <property type="match status" value="1"/>
</dbReference>
<protein>
    <submittedName>
        <fullName evidence="2">ATP-dependent DNA ligase</fullName>
    </submittedName>
</protein>
<comment type="caution">
    <text evidence="2">The sequence shown here is derived from an EMBL/GenBank/DDBJ whole genome shotgun (WGS) entry which is preliminary data.</text>
</comment>
<gene>
    <name evidence="2" type="ORF">DZC52_10955</name>
</gene>
<accession>A0A3E1K7E9</accession>
<evidence type="ECO:0000313" key="3">
    <source>
        <dbReference type="Proteomes" id="UP000260351"/>
    </source>
</evidence>
<keyword evidence="2" id="KW-0436">Ligase</keyword>
<dbReference type="PANTHER" id="PTHR42705:SF2">
    <property type="entry name" value="BIFUNCTIONAL NON-HOMOLOGOUS END JOINING PROTEIN LIGD"/>
    <property type="match status" value="1"/>
</dbReference>
<name>A0A3E1K7E9_9GAMM</name>
<evidence type="ECO:0000313" key="2">
    <source>
        <dbReference type="EMBL" id="RFF29944.1"/>
    </source>
</evidence>
<dbReference type="GO" id="GO:0016874">
    <property type="term" value="F:ligase activity"/>
    <property type="evidence" value="ECO:0007669"/>
    <property type="project" value="UniProtKB-KW"/>
</dbReference>
<sequence>MSEQAETRVLEVGGRRVEISRPDKLLFPDDGISKYDLADYYARIAPVALRHCKDRALTMHRFPDGIGEEGFFQKQIGEHFPDWVDRVTLPKHDGEVTYVVAENEATLVYLADQACITPHLSLSRNDRPKYPDRMIFDLDPSDDDFDKVRRAATTLKDLLDWMGLNTYVQTTGSRGLHIVVPLDRNADFESVREFTHALCRRAAAEDPENMTTEQRKNKRGNRVFLDDLRNAYGQTAVAPYAVRAKPGAPIATPIRWEEVDSDLHPQRYHIGNIFRRMSRVEDPWRGIARHACRLPSIESIPSVD</sequence>
<dbReference type="InterPro" id="IPR014145">
    <property type="entry name" value="LigD_pol_dom"/>
</dbReference>
<organism evidence="2 3">
    <name type="scientific">Wenzhouxiangella sediminis</name>
    <dbReference type="NCBI Taxonomy" id="1792836"/>
    <lineage>
        <taxon>Bacteria</taxon>
        <taxon>Pseudomonadati</taxon>
        <taxon>Pseudomonadota</taxon>
        <taxon>Gammaproteobacteria</taxon>
        <taxon>Chromatiales</taxon>
        <taxon>Wenzhouxiangellaceae</taxon>
        <taxon>Wenzhouxiangella</taxon>
    </lineage>
</organism>
<dbReference type="Proteomes" id="UP000260351">
    <property type="component" value="Unassembled WGS sequence"/>
</dbReference>
<dbReference type="EMBL" id="QUZK01000041">
    <property type="protein sequence ID" value="RFF29944.1"/>
    <property type="molecule type" value="Genomic_DNA"/>
</dbReference>
<dbReference type="RefSeq" id="WP_116651178.1">
    <property type="nucleotide sequence ID" value="NZ_QUZK01000041.1"/>
</dbReference>
<dbReference type="PANTHER" id="PTHR42705">
    <property type="entry name" value="BIFUNCTIONAL NON-HOMOLOGOUS END JOINING PROTEIN LIGD"/>
    <property type="match status" value="1"/>
</dbReference>
<dbReference type="OrthoDB" id="9802472at2"/>
<dbReference type="AlphaFoldDB" id="A0A3E1K7E9"/>
<reference evidence="2 3" key="1">
    <citation type="submission" date="2018-08" db="EMBL/GenBank/DDBJ databases">
        <title>Wenzhouxiangella salilacus sp. nov., a novel bacterium isolated from a saline lake in Xinjiang Province, China.</title>
        <authorList>
            <person name="Han S."/>
        </authorList>
    </citation>
    <scope>NUCLEOTIDE SEQUENCE [LARGE SCALE GENOMIC DNA]</scope>
    <source>
        <strain evidence="2 3">XDB06</strain>
    </source>
</reference>
<dbReference type="Pfam" id="PF21686">
    <property type="entry name" value="LigD_Prim-Pol"/>
    <property type="match status" value="1"/>
</dbReference>
<feature type="domain" description="DNA ligase D polymerase" evidence="1">
    <location>
        <begin position="34"/>
        <end position="284"/>
    </location>
</feature>